<organism evidence="2 3">
    <name type="scientific">Petrotoga olearia DSM 13574</name>
    <dbReference type="NCBI Taxonomy" id="1122955"/>
    <lineage>
        <taxon>Bacteria</taxon>
        <taxon>Thermotogati</taxon>
        <taxon>Thermotogota</taxon>
        <taxon>Thermotogae</taxon>
        <taxon>Petrotogales</taxon>
        <taxon>Petrotogaceae</taxon>
        <taxon>Petrotoga</taxon>
    </lineage>
</organism>
<evidence type="ECO:0000259" key="1">
    <source>
        <dbReference type="Pfam" id="PF03704"/>
    </source>
</evidence>
<evidence type="ECO:0000313" key="2">
    <source>
        <dbReference type="EMBL" id="PNR98130.1"/>
    </source>
</evidence>
<dbReference type="InterPro" id="IPR011990">
    <property type="entry name" value="TPR-like_helical_dom_sf"/>
</dbReference>
<comment type="caution">
    <text evidence="2">The sequence shown here is derived from an EMBL/GenBank/DDBJ whole genome shotgun (WGS) entry which is preliminary data.</text>
</comment>
<dbReference type="GO" id="GO:0006355">
    <property type="term" value="P:regulation of DNA-templated transcription"/>
    <property type="evidence" value="ECO:0007669"/>
    <property type="project" value="InterPro"/>
</dbReference>
<dbReference type="GO" id="GO:0003677">
    <property type="term" value="F:DNA binding"/>
    <property type="evidence" value="ECO:0007669"/>
    <property type="project" value="InterPro"/>
</dbReference>
<evidence type="ECO:0000313" key="3">
    <source>
        <dbReference type="Proteomes" id="UP000236434"/>
    </source>
</evidence>
<dbReference type="InterPro" id="IPR051677">
    <property type="entry name" value="AfsR-DnrI-RedD_regulator"/>
</dbReference>
<sequence length="343" mass="41000">MLKIYMLGDFKIFLDDKPIENLKSRKAREILKYLILNKGHKVSVYDLYDLFWPGFDDESARQNLNTTLYYIRKNLGLSSNELSLQEDFCTFYKSKDIYIDFEEFLALSDEGFKEKEINRRLFLFSKAVSLYKGELLQENVHEEWVREKREYLKRIYVDMLIEMGNIHQKMNNPIDAHYYFQKAFYYSQREDSWLRLIKFYTENNELEKARGLFNEYKDIFGHAKEFPFSPPSANNGELTAFYEKNGNLLSSELFDIVLELEKIKRDKDHLLVEIKMHSSFDDKLINEIKKIVRQEDLISYNSQDIYILFRGIKNLSDSREIVVKKINNLLNEKGLKYSIVKVE</sequence>
<reference evidence="2 3" key="1">
    <citation type="submission" date="2013-12" db="EMBL/GenBank/DDBJ databases">
        <title>Comparative genomics of Petrotoga isolates.</title>
        <authorList>
            <person name="Nesbo C.L."/>
            <person name="Charchuk R."/>
            <person name="Chow K."/>
        </authorList>
    </citation>
    <scope>NUCLEOTIDE SEQUENCE [LARGE SCALE GENOMIC DNA]</scope>
    <source>
        <strain evidence="2 3">DSM 13574</strain>
    </source>
</reference>
<dbReference type="Gene3D" id="1.10.10.10">
    <property type="entry name" value="Winged helix-like DNA-binding domain superfamily/Winged helix DNA-binding domain"/>
    <property type="match status" value="1"/>
</dbReference>
<feature type="domain" description="Bacterial transcriptional activator" evidence="1">
    <location>
        <begin position="99"/>
        <end position="217"/>
    </location>
</feature>
<dbReference type="InterPro" id="IPR005158">
    <property type="entry name" value="BTAD"/>
</dbReference>
<dbReference type="RefSeq" id="WP_103066294.1">
    <property type="nucleotide sequence ID" value="NZ_AZRL01000003.1"/>
</dbReference>
<dbReference type="OrthoDB" id="47826at2"/>
<gene>
    <name evidence="2" type="ORF">X929_01600</name>
</gene>
<protein>
    <recommendedName>
        <fullName evidence="1">Bacterial transcriptional activator domain-containing protein</fullName>
    </recommendedName>
</protein>
<dbReference type="EMBL" id="AZRL01000003">
    <property type="protein sequence ID" value="PNR98130.1"/>
    <property type="molecule type" value="Genomic_DNA"/>
</dbReference>
<dbReference type="PANTHER" id="PTHR35807">
    <property type="entry name" value="TRANSCRIPTIONAL REGULATOR REDD-RELATED"/>
    <property type="match status" value="1"/>
</dbReference>
<proteinExistence type="predicted"/>
<dbReference type="SUPFAM" id="SSF48452">
    <property type="entry name" value="TPR-like"/>
    <property type="match status" value="1"/>
</dbReference>
<dbReference type="InterPro" id="IPR036388">
    <property type="entry name" value="WH-like_DNA-bd_sf"/>
</dbReference>
<dbReference type="PANTHER" id="PTHR35807:SF2">
    <property type="entry name" value="TRANSCRIPTIONAL ACTIVATOR DOMAIN"/>
    <property type="match status" value="1"/>
</dbReference>
<dbReference type="Pfam" id="PF03704">
    <property type="entry name" value="BTAD"/>
    <property type="match status" value="1"/>
</dbReference>
<dbReference type="AlphaFoldDB" id="A0A2K1P5R9"/>
<name>A0A2K1P5R9_9BACT</name>
<dbReference type="SUPFAM" id="SSF46894">
    <property type="entry name" value="C-terminal effector domain of the bipartite response regulators"/>
    <property type="match status" value="1"/>
</dbReference>
<dbReference type="Proteomes" id="UP000236434">
    <property type="component" value="Unassembled WGS sequence"/>
</dbReference>
<dbReference type="InterPro" id="IPR016032">
    <property type="entry name" value="Sig_transdc_resp-reg_C-effctor"/>
</dbReference>
<accession>A0A2K1P5R9</accession>